<feature type="DNA-binding region" description="H-T-H motif" evidence="2">
    <location>
        <begin position="55"/>
        <end position="74"/>
    </location>
</feature>
<dbReference type="RefSeq" id="WP_090649388.1">
    <property type="nucleotide sequence ID" value="NZ_CBCRYE010000003.1"/>
</dbReference>
<dbReference type="PANTHER" id="PTHR30055:SF226">
    <property type="entry name" value="HTH-TYPE TRANSCRIPTIONAL REGULATOR PKSA"/>
    <property type="match status" value="1"/>
</dbReference>
<accession>A0A1G4STM7</accession>
<sequence length="227" mass="24983">MYDPHHPTDPVSETAIASDKPVPAGNRAKSKERNRLKILESAATLFRERGFEAATLRDIARAAGLSTGALFANFADKNEIFLTVLESENSRVIRTMRDALDEKLDLVSRLHTQLMRGYEATQHNARIVLSAFVMKWSQGQTPVNQVGQMSDLIRFVLLDTLKAAQARNEVPQSVNVECASEVLEDLCLANLRRAYQGSDDSGAFDMERLAKSLNAQIALVVAGLKAA</sequence>
<protein>
    <submittedName>
        <fullName evidence="5">Transcriptional regulator, TetR family</fullName>
    </submittedName>
</protein>
<feature type="region of interest" description="Disordered" evidence="3">
    <location>
        <begin position="1"/>
        <end position="30"/>
    </location>
</feature>
<evidence type="ECO:0000259" key="4">
    <source>
        <dbReference type="PROSITE" id="PS50977"/>
    </source>
</evidence>
<dbReference type="PRINTS" id="PR00455">
    <property type="entry name" value="HTHTETR"/>
</dbReference>
<keyword evidence="6" id="KW-1185">Reference proteome</keyword>
<dbReference type="PROSITE" id="PS50977">
    <property type="entry name" value="HTH_TETR_2"/>
    <property type="match status" value="1"/>
</dbReference>
<proteinExistence type="predicted"/>
<dbReference type="Proteomes" id="UP000199150">
    <property type="component" value="Unassembled WGS sequence"/>
</dbReference>
<dbReference type="InterPro" id="IPR050109">
    <property type="entry name" value="HTH-type_TetR-like_transc_reg"/>
</dbReference>
<evidence type="ECO:0000256" key="2">
    <source>
        <dbReference type="PROSITE-ProRule" id="PRU00335"/>
    </source>
</evidence>
<reference evidence="6" key="1">
    <citation type="submission" date="2016-10" db="EMBL/GenBank/DDBJ databases">
        <authorList>
            <person name="Varghese N."/>
            <person name="Submissions S."/>
        </authorList>
    </citation>
    <scope>NUCLEOTIDE SEQUENCE [LARGE SCALE GENOMIC DNA]</scope>
    <source>
        <strain evidence="6">CGMCC 1.3431</strain>
    </source>
</reference>
<evidence type="ECO:0000256" key="3">
    <source>
        <dbReference type="SAM" id="MobiDB-lite"/>
    </source>
</evidence>
<feature type="domain" description="HTH tetR-type" evidence="4">
    <location>
        <begin position="32"/>
        <end position="92"/>
    </location>
</feature>
<dbReference type="OrthoDB" id="9816431at2"/>
<gene>
    <name evidence="5" type="ORF">SAMN02927928_2878</name>
</gene>
<organism evidence="5 6">
    <name type="scientific">Asticcacaulis taihuensis</name>
    <dbReference type="NCBI Taxonomy" id="260084"/>
    <lineage>
        <taxon>Bacteria</taxon>
        <taxon>Pseudomonadati</taxon>
        <taxon>Pseudomonadota</taxon>
        <taxon>Alphaproteobacteria</taxon>
        <taxon>Caulobacterales</taxon>
        <taxon>Caulobacteraceae</taxon>
        <taxon>Asticcacaulis</taxon>
    </lineage>
</organism>
<name>A0A1G4STM7_9CAUL</name>
<dbReference type="PANTHER" id="PTHR30055">
    <property type="entry name" value="HTH-TYPE TRANSCRIPTIONAL REGULATOR RUTR"/>
    <property type="match status" value="1"/>
</dbReference>
<evidence type="ECO:0000313" key="5">
    <source>
        <dbReference type="EMBL" id="SCW71935.1"/>
    </source>
</evidence>
<dbReference type="InterPro" id="IPR009057">
    <property type="entry name" value="Homeodomain-like_sf"/>
</dbReference>
<dbReference type="AlphaFoldDB" id="A0A1G4STM7"/>
<dbReference type="GO" id="GO:0000976">
    <property type="term" value="F:transcription cis-regulatory region binding"/>
    <property type="evidence" value="ECO:0007669"/>
    <property type="project" value="TreeGrafter"/>
</dbReference>
<dbReference type="Gene3D" id="1.10.357.10">
    <property type="entry name" value="Tetracycline Repressor, domain 2"/>
    <property type="match status" value="1"/>
</dbReference>
<evidence type="ECO:0000256" key="1">
    <source>
        <dbReference type="ARBA" id="ARBA00023125"/>
    </source>
</evidence>
<evidence type="ECO:0000313" key="6">
    <source>
        <dbReference type="Proteomes" id="UP000199150"/>
    </source>
</evidence>
<dbReference type="SUPFAM" id="SSF46689">
    <property type="entry name" value="Homeodomain-like"/>
    <property type="match status" value="1"/>
</dbReference>
<dbReference type="Pfam" id="PF00440">
    <property type="entry name" value="TetR_N"/>
    <property type="match status" value="1"/>
</dbReference>
<dbReference type="GO" id="GO:0003700">
    <property type="term" value="F:DNA-binding transcription factor activity"/>
    <property type="evidence" value="ECO:0007669"/>
    <property type="project" value="TreeGrafter"/>
</dbReference>
<dbReference type="EMBL" id="FMTS01000005">
    <property type="protein sequence ID" value="SCW71935.1"/>
    <property type="molecule type" value="Genomic_DNA"/>
</dbReference>
<keyword evidence="1 2" id="KW-0238">DNA-binding</keyword>
<dbReference type="InterPro" id="IPR001647">
    <property type="entry name" value="HTH_TetR"/>
</dbReference>